<dbReference type="PROSITE" id="PS50212">
    <property type="entry name" value="RASGEF_NTER"/>
    <property type="match status" value="1"/>
</dbReference>
<gene>
    <name evidence="6" type="ORF">B0A50_02693</name>
</gene>
<dbReference type="InterPro" id="IPR000651">
    <property type="entry name" value="Ras-like_Gua-exchang_fac_N"/>
</dbReference>
<feature type="region of interest" description="Disordered" evidence="3">
    <location>
        <begin position="1291"/>
        <end position="1323"/>
    </location>
</feature>
<feature type="compositionally biased region" description="Low complexity" evidence="3">
    <location>
        <begin position="724"/>
        <end position="736"/>
    </location>
</feature>
<feature type="region of interest" description="Disordered" evidence="3">
    <location>
        <begin position="861"/>
        <end position="884"/>
    </location>
</feature>
<feature type="compositionally biased region" description="Basic and acidic residues" evidence="3">
    <location>
        <begin position="1120"/>
        <end position="1131"/>
    </location>
</feature>
<evidence type="ECO:0000256" key="3">
    <source>
        <dbReference type="SAM" id="MobiDB-lite"/>
    </source>
</evidence>
<comment type="caution">
    <text evidence="6">The sequence shown here is derived from an EMBL/GenBank/DDBJ whole genome shotgun (WGS) entry which is preliminary data.</text>
</comment>
<dbReference type="InterPro" id="IPR036964">
    <property type="entry name" value="RASGEF_cat_dom_sf"/>
</dbReference>
<feature type="domain" description="N-terminal Ras-GEF" evidence="5">
    <location>
        <begin position="334"/>
        <end position="458"/>
    </location>
</feature>
<protein>
    <recommendedName>
        <fullName evidence="8">Guanine nucleotide exchange factor LTE1</fullName>
    </recommendedName>
</protein>
<feature type="region of interest" description="Disordered" evidence="3">
    <location>
        <begin position="777"/>
        <end position="800"/>
    </location>
</feature>
<dbReference type="InterPro" id="IPR008937">
    <property type="entry name" value="Ras-like_GEF"/>
</dbReference>
<dbReference type="Pfam" id="PF00617">
    <property type="entry name" value="RasGEF"/>
    <property type="match status" value="1"/>
</dbReference>
<dbReference type="PANTHER" id="PTHR23113">
    <property type="entry name" value="GUANINE NUCLEOTIDE EXCHANGE FACTOR"/>
    <property type="match status" value="1"/>
</dbReference>
<feature type="region of interest" description="Disordered" evidence="3">
    <location>
        <begin position="512"/>
        <end position="566"/>
    </location>
</feature>
<dbReference type="EMBL" id="NAJL01000011">
    <property type="protein sequence ID" value="TKA30465.1"/>
    <property type="molecule type" value="Genomic_DNA"/>
</dbReference>
<dbReference type="GO" id="GO:0005085">
    <property type="term" value="F:guanyl-nucleotide exchange factor activity"/>
    <property type="evidence" value="ECO:0007669"/>
    <property type="project" value="UniProtKB-KW"/>
</dbReference>
<dbReference type="PANTHER" id="PTHR23113:SF363">
    <property type="entry name" value="PROTEIN SON OF SEVENLESS"/>
    <property type="match status" value="1"/>
</dbReference>
<feature type="compositionally biased region" description="Basic and acidic residues" evidence="3">
    <location>
        <begin position="788"/>
        <end position="800"/>
    </location>
</feature>
<feature type="compositionally biased region" description="Polar residues" evidence="3">
    <location>
        <begin position="168"/>
        <end position="182"/>
    </location>
</feature>
<reference evidence="6 7" key="1">
    <citation type="submission" date="2017-03" db="EMBL/GenBank/DDBJ databases">
        <title>Genomes of endolithic fungi from Antarctica.</title>
        <authorList>
            <person name="Coleine C."/>
            <person name="Masonjones S."/>
            <person name="Stajich J.E."/>
        </authorList>
    </citation>
    <scope>NUCLEOTIDE SEQUENCE [LARGE SCALE GENOMIC DNA]</scope>
    <source>
        <strain evidence="6 7">CCFEE 6315</strain>
    </source>
</reference>
<dbReference type="InterPro" id="IPR023578">
    <property type="entry name" value="Ras_GEF_dom_sf"/>
</dbReference>
<dbReference type="Gene3D" id="1.10.840.10">
    <property type="entry name" value="Ras guanine-nucleotide exchange factors catalytic domain"/>
    <property type="match status" value="1"/>
</dbReference>
<keyword evidence="1 2" id="KW-0344">Guanine-nucleotide releasing factor</keyword>
<dbReference type="Gene3D" id="1.20.870.10">
    <property type="entry name" value="Son of sevenless (SoS) protein Chain: S domain 1"/>
    <property type="match status" value="1"/>
</dbReference>
<feature type="compositionally biased region" description="Low complexity" evidence="3">
    <location>
        <begin position="927"/>
        <end position="936"/>
    </location>
</feature>
<keyword evidence="7" id="KW-1185">Reference proteome</keyword>
<evidence type="ECO:0000256" key="2">
    <source>
        <dbReference type="PROSITE-ProRule" id="PRU00168"/>
    </source>
</evidence>
<feature type="domain" description="Ras-GEF" evidence="4">
    <location>
        <begin position="1381"/>
        <end position="1625"/>
    </location>
</feature>
<feature type="region of interest" description="Disordered" evidence="3">
    <location>
        <begin position="583"/>
        <end position="640"/>
    </location>
</feature>
<evidence type="ECO:0000259" key="4">
    <source>
        <dbReference type="PROSITE" id="PS50009"/>
    </source>
</evidence>
<dbReference type="OrthoDB" id="10254377at2759"/>
<accession>A0A4U0U8A1</accession>
<dbReference type="PROSITE" id="PS50009">
    <property type="entry name" value="RASGEF_CAT"/>
    <property type="match status" value="1"/>
</dbReference>
<feature type="region of interest" description="Disordered" evidence="3">
    <location>
        <begin position="927"/>
        <end position="964"/>
    </location>
</feature>
<dbReference type="CDD" id="cd06224">
    <property type="entry name" value="REM"/>
    <property type="match status" value="1"/>
</dbReference>
<evidence type="ECO:0000313" key="6">
    <source>
        <dbReference type="EMBL" id="TKA30465.1"/>
    </source>
</evidence>
<feature type="compositionally biased region" description="Polar residues" evidence="3">
    <location>
        <begin position="861"/>
        <end position="870"/>
    </location>
</feature>
<feature type="region of interest" description="Disordered" evidence="3">
    <location>
        <begin position="1078"/>
        <end position="1137"/>
    </location>
</feature>
<feature type="compositionally biased region" description="Basic and acidic residues" evidence="3">
    <location>
        <begin position="522"/>
        <end position="531"/>
    </location>
</feature>
<dbReference type="InterPro" id="IPR001895">
    <property type="entry name" value="RASGEF_cat_dom"/>
</dbReference>
<dbReference type="SUPFAM" id="SSF48366">
    <property type="entry name" value="Ras GEF"/>
    <property type="match status" value="1"/>
</dbReference>
<organism evidence="6 7">
    <name type="scientific">Salinomyces thailandicus</name>
    <dbReference type="NCBI Taxonomy" id="706561"/>
    <lineage>
        <taxon>Eukaryota</taxon>
        <taxon>Fungi</taxon>
        <taxon>Dikarya</taxon>
        <taxon>Ascomycota</taxon>
        <taxon>Pezizomycotina</taxon>
        <taxon>Dothideomycetes</taxon>
        <taxon>Dothideomycetidae</taxon>
        <taxon>Mycosphaerellales</taxon>
        <taxon>Teratosphaeriaceae</taxon>
        <taxon>Salinomyces</taxon>
    </lineage>
</organism>
<dbReference type="GO" id="GO:0005886">
    <property type="term" value="C:plasma membrane"/>
    <property type="evidence" value="ECO:0007669"/>
    <property type="project" value="TreeGrafter"/>
</dbReference>
<feature type="region of interest" description="Disordered" evidence="3">
    <location>
        <begin position="711"/>
        <end position="737"/>
    </location>
</feature>
<dbReference type="GO" id="GO:0007265">
    <property type="term" value="P:Ras protein signal transduction"/>
    <property type="evidence" value="ECO:0007669"/>
    <property type="project" value="TreeGrafter"/>
</dbReference>
<dbReference type="Proteomes" id="UP000308549">
    <property type="component" value="Unassembled WGS sequence"/>
</dbReference>
<feature type="compositionally biased region" description="Polar residues" evidence="3">
    <location>
        <begin position="1079"/>
        <end position="1091"/>
    </location>
</feature>
<proteinExistence type="predicted"/>
<name>A0A4U0U8A1_9PEZI</name>
<feature type="compositionally biased region" description="Basic residues" evidence="3">
    <location>
        <begin position="605"/>
        <end position="614"/>
    </location>
</feature>
<feature type="compositionally biased region" description="Pro residues" evidence="3">
    <location>
        <begin position="96"/>
        <end position="109"/>
    </location>
</feature>
<evidence type="ECO:0000313" key="7">
    <source>
        <dbReference type="Proteomes" id="UP000308549"/>
    </source>
</evidence>
<evidence type="ECO:0008006" key="8">
    <source>
        <dbReference type="Google" id="ProtNLM"/>
    </source>
</evidence>
<dbReference type="SMART" id="SM00229">
    <property type="entry name" value="RasGEFN"/>
    <property type="match status" value="1"/>
</dbReference>
<sequence>MDRGALSRKLRQDAPQPAKATPLHRDTEAPHEASRRSHTGKIRTAKDSSEIIRVPRRSEPLGAGPNTGVADDDPIARHFTVANVGSGGTVYLQPSRVPPPSVNQPPATPPATSDGEVGRMPWSEERQSDASGQWTPRFRSRSGAYDHSIPVPPLSMSNAAPRRRPKSHSFSTVSEHTRSPTGDVNDIQLLINGRKTSARPKSSIDLSGGYLDLHIPHYRLGTPRFSERGTAYLHSSLYSSTTTDDMRSSVFSHAEYDKIFPTPPGRAPGNAMTRASSSSYLQPGAARYSVTPSRTPPSSTSASPLDDSGGMSVAIFDKVEANPNDPAIVRYHALTGKIAAATPARLVAQITSPLFLDYELLSDFFLTFRAFITCQELLEYLMARMKWAMGRPTDAGRIVRVRTFVALRHWILNYFSDDFLAEFSFRQRFCELVNGIATQLRQRPDKGGGDLNIIGELKKCWRRTCAMFWPVTDALDTSSETDISPAGSGDAEDMATGLPIILQPKRSKADFRRISAPVQLPDDDRRERNVEAESGGDGGARLDGRPSTRNTRTASIPTSPMSEESLQVLSCSVPFLRHIRPSETATERGAARPAALQKTPPLSGPKRRPGHQHKTSGSFSDALRDGRAPLPSNRGEPVDLRSLPSMTFIGGLVRGLLLQPSPPKIDLLAPISPPADGGGARVGGIDDSYFEDRSTQNLGVKRLVGDVRRALSGRKGRSDSPARSHQSTPSSGSHSSANLIVQEKNKPSSSSSWQQLGGAPRVDVLGVKIGDSYKEAFHDANLPDPADEEAHRRLDEERSRELGAPVHDPALSLPHPHPGLERWNSRVTTGDRSIVIVDDTGLREVPTIRGALPSVSTMSSVMAPQSSYRPTSEDLRPIDRPSYGAGRRVLKQSASFSGESRRPTHSSDIPMHDLLSVPEAWAANDGSAASDASIGKAESKPRKSSSAHPLGLEMPPVQHQLRRRPGGDLKAADHVHELQTLARPRSTGSLSTASRYASGVYSKDLSGTHFPGQDFSAWHLPTTSGLIRKRKSTGLLDTHSSQPNLRPSFQAEVSQLAKLPGWAYDGGIEEALRKLEGKNATTTESACTRPSSDMAPLTRQDPRHGPLRVINASVSAGSSSKDDEHNIRSPRTETQGASIYRLSGSEATEDFRLQSLGPSDVYGRSEAQDPTTPVLPGSAEGLKFRVEEVTPGSAKDAKLHLEDVKLTGSPGRLVSFAEQPMAHLDASTGDRPTTRSDSAHKSGTSQGSFLLDDDESLSDISTEIADHSGDDGLGVRSFFFDETADDVADFFPKPVLAPPTPPSTIGAPPDASPQRKVARPDMSIETSHHLKEAQSAPKLLSPNLDQQRVPNQLLPPAELRRIKTAPGPHSATHLPFVLAFESETVAEQLTIVEKDALDEIDWKDLIGMNWQQSPSSVRNWVQFLKQDGCTGVDIVVARFNLVVKWVVSECLLTDAPSERARCIMKFIHVATHCRRFRNYASTYQITLGLLSADLARLHKTWALVAPAEKQMLERLEKLCQPVRNFSNLRQEMETTSLDAGCVPFIGLYTHDLMFNAQKSARVTPTPPTREPLVNFERYQTAATIVKNLLRLIEASSKYIFHPHPEALSRCLWLAALEDEEIVSRSKGLE</sequence>
<feature type="region of interest" description="Disordered" evidence="3">
    <location>
        <begin position="1"/>
        <end position="187"/>
    </location>
</feature>
<feature type="compositionally biased region" description="Low complexity" evidence="3">
    <location>
        <begin position="289"/>
        <end position="304"/>
    </location>
</feature>
<dbReference type="SMART" id="SM00147">
    <property type="entry name" value="RasGEF"/>
    <property type="match status" value="1"/>
</dbReference>
<feature type="region of interest" description="Disordered" evidence="3">
    <location>
        <begin position="286"/>
        <end position="307"/>
    </location>
</feature>
<evidence type="ECO:0000256" key="1">
    <source>
        <dbReference type="ARBA" id="ARBA00022658"/>
    </source>
</evidence>
<feature type="compositionally biased region" description="Polar residues" evidence="3">
    <location>
        <begin position="547"/>
        <end position="566"/>
    </location>
</feature>
<evidence type="ECO:0000259" key="5">
    <source>
        <dbReference type="PROSITE" id="PS50212"/>
    </source>
</evidence>
<dbReference type="Pfam" id="PF00618">
    <property type="entry name" value="RasGEF_N"/>
    <property type="match status" value="1"/>
</dbReference>
<feature type="region of interest" description="Disordered" evidence="3">
    <location>
        <begin position="1223"/>
        <end position="1252"/>
    </location>
</feature>
<feature type="compositionally biased region" description="Basic and acidic residues" evidence="3">
    <location>
        <begin position="23"/>
        <end position="35"/>
    </location>
</feature>